<evidence type="ECO:0000313" key="11">
    <source>
        <dbReference type="Proteomes" id="UP000268321"/>
    </source>
</evidence>
<evidence type="ECO:0000256" key="6">
    <source>
        <dbReference type="ARBA" id="ARBA00023187"/>
    </source>
</evidence>
<protein>
    <recommendedName>
        <fullName evidence="3">Pre-mRNA-splicing factor CWC21</fullName>
    </recommendedName>
</protein>
<gene>
    <name evidence="10" type="ORF">METBISCDRAFT_1458</name>
</gene>
<feature type="region of interest" description="Disordered" evidence="8">
    <location>
        <begin position="36"/>
        <end position="61"/>
    </location>
</feature>
<feature type="non-terminal residue" evidence="10">
    <location>
        <position position="102"/>
    </location>
</feature>
<keyword evidence="7" id="KW-0539">Nucleus</keyword>
<dbReference type="GO" id="GO:0008380">
    <property type="term" value="P:RNA splicing"/>
    <property type="evidence" value="ECO:0007669"/>
    <property type="project" value="UniProtKB-KW"/>
</dbReference>
<dbReference type="OrthoDB" id="10267305at2759"/>
<dbReference type="AlphaFoldDB" id="A0A4P9ZLB9"/>
<evidence type="ECO:0000256" key="3">
    <source>
        <dbReference type="ARBA" id="ARBA00020641"/>
    </source>
</evidence>
<reference evidence="11" key="1">
    <citation type="journal article" date="2018" name="Nat. Microbiol.">
        <title>Leveraging single-cell genomics to expand the fungal tree of life.</title>
        <authorList>
            <person name="Ahrendt S.R."/>
            <person name="Quandt C.A."/>
            <person name="Ciobanu D."/>
            <person name="Clum A."/>
            <person name="Salamov A."/>
            <person name="Andreopoulos B."/>
            <person name="Cheng J.F."/>
            <person name="Woyke T."/>
            <person name="Pelin A."/>
            <person name="Henrissat B."/>
            <person name="Reynolds N.K."/>
            <person name="Benny G.L."/>
            <person name="Smith M.E."/>
            <person name="James T.Y."/>
            <person name="Grigoriev I.V."/>
        </authorList>
    </citation>
    <scope>NUCLEOTIDE SEQUENCE [LARGE SCALE GENOMIC DNA]</scope>
    <source>
        <strain evidence="11">Baker2002</strain>
    </source>
</reference>
<organism evidence="10 11">
    <name type="scientific">Metschnikowia bicuspidata</name>
    <dbReference type="NCBI Taxonomy" id="27322"/>
    <lineage>
        <taxon>Eukaryota</taxon>
        <taxon>Fungi</taxon>
        <taxon>Dikarya</taxon>
        <taxon>Ascomycota</taxon>
        <taxon>Saccharomycotina</taxon>
        <taxon>Pichiomycetes</taxon>
        <taxon>Metschnikowiaceae</taxon>
        <taxon>Metschnikowia</taxon>
    </lineage>
</organism>
<accession>A0A4P9ZLB9</accession>
<evidence type="ECO:0000256" key="1">
    <source>
        <dbReference type="ARBA" id="ARBA00004123"/>
    </source>
</evidence>
<name>A0A4P9ZLB9_9ASCO</name>
<dbReference type="EMBL" id="ML004428">
    <property type="protein sequence ID" value="RKP32990.1"/>
    <property type="molecule type" value="Genomic_DNA"/>
</dbReference>
<dbReference type="InterPro" id="IPR013170">
    <property type="entry name" value="mRNA_splic_Cwf21_dom"/>
</dbReference>
<dbReference type="PANTHER" id="PTHR36562:SF5">
    <property type="entry name" value="SERINE_ARGININE REPETITIVE MATRIX 2"/>
    <property type="match status" value="1"/>
</dbReference>
<dbReference type="GO" id="GO:0005681">
    <property type="term" value="C:spliceosomal complex"/>
    <property type="evidence" value="ECO:0007669"/>
    <property type="project" value="UniProtKB-KW"/>
</dbReference>
<dbReference type="CDD" id="cd21372">
    <property type="entry name" value="cwf21_CWC21-like"/>
    <property type="match status" value="1"/>
</dbReference>
<keyword evidence="5" id="KW-0747">Spliceosome</keyword>
<evidence type="ECO:0000256" key="2">
    <source>
        <dbReference type="ARBA" id="ARBA00005954"/>
    </source>
</evidence>
<dbReference type="SMART" id="SM01115">
    <property type="entry name" value="cwf21"/>
    <property type="match status" value="1"/>
</dbReference>
<dbReference type="Gene3D" id="6.10.140.420">
    <property type="match status" value="1"/>
</dbReference>
<dbReference type="GO" id="GO:0006397">
    <property type="term" value="P:mRNA processing"/>
    <property type="evidence" value="ECO:0007669"/>
    <property type="project" value="UniProtKB-KW"/>
</dbReference>
<evidence type="ECO:0000313" key="10">
    <source>
        <dbReference type="EMBL" id="RKP32990.1"/>
    </source>
</evidence>
<comment type="subcellular location">
    <subcellularLocation>
        <location evidence="1">Nucleus</location>
    </subcellularLocation>
</comment>
<dbReference type="InterPro" id="IPR051372">
    <property type="entry name" value="CWC21"/>
</dbReference>
<evidence type="ECO:0000259" key="9">
    <source>
        <dbReference type="SMART" id="SM01115"/>
    </source>
</evidence>
<keyword evidence="4" id="KW-0507">mRNA processing</keyword>
<comment type="similarity">
    <text evidence="2">Belongs to the CWC21 family.</text>
</comment>
<feature type="non-terminal residue" evidence="10">
    <location>
        <position position="1"/>
    </location>
</feature>
<evidence type="ECO:0000256" key="8">
    <source>
        <dbReference type="SAM" id="MobiDB-lite"/>
    </source>
</evidence>
<evidence type="ECO:0000256" key="4">
    <source>
        <dbReference type="ARBA" id="ARBA00022664"/>
    </source>
</evidence>
<keyword evidence="11" id="KW-1185">Reference proteome</keyword>
<dbReference type="Proteomes" id="UP000268321">
    <property type="component" value="Unassembled WGS sequence"/>
</dbReference>
<feature type="compositionally biased region" description="Basic and acidic residues" evidence="8">
    <location>
        <begin position="36"/>
        <end position="47"/>
    </location>
</feature>
<keyword evidence="6" id="KW-0508">mRNA splicing</keyword>
<feature type="domain" description="CWF21" evidence="9">
    <location>
        <begin position="61"/>
        <end position="102"/>
    </location>
</feature>
<dbReference type="Pfam" id="PF08312">
    <property type="entry name" value="cwf21"/>
    <property type="match status" value="1"/>
</dbReference>
<evidence type="ECO:0000256" key="7">
    <source>
        <dbReference type="ARBA" id="ARBA00023242"/>
    </source>
</evidence>
<proteinExistence type="inferred from homology"/>
<sequence>NGVGLQTPRGTGTSGYVQKNVATGNTEGFRQKRARAEAEEERKEANQRMHAARRNARHEIIEHNKKRSVEVKCMEYRALLEDKGLEDDVIYKMVDTRRNELM</sequence>
<dbReference type="PANTHER" id="PTHR36562">
    <property type="entry name" value="SERINE/ARGININE REPETITIVE MATRIX 2"/>
    <property type="match status" value="1"/>
</dbReference>
<evidence type="ECO:0000256" key="5">
    <source>
        <dbReference type="ARBA" id="ARBA00022728"/>
    </source>
</evidence>